<dbReference type="PROSITE" id="PS51741">
    <property type="entry name" value="F_BAR"/>
    <property type="match status" value="1"/>
</dbReference>
<dbReference type="GO" id="GO:0016050">
    <property type="term" value="P:vesicle organization"/>
    <property type="evidence" value="ECO:0007669"/>
    <property type="project" value="UniProtKB-ARBA"/>
</dbReference>
<dbReference type="PANTHER" id="PTHR45876:SF7">
    <property type="entry name" value="GTPASE ACTIVATING PROTEIN HOMOLOG 2"/>
    <property type="match status" value="1"/>
</dbReference>
<dbReference type="Proteomes" id="UP001344447">
    <property type="component" value="Unassembled WGS sequence"/>
</dbReference>
<evidence type="ECO:0000256" key="7">
    <source>
        <dbReference type="PROSITE-ProRule" id="PRU01077"/>
    </source>
</evidence>
<evidence type="ECO:0000256" key="3">
    <source>
        <dbReference type="ARBA" id="ARBA00022490"/>
    </source>
</evidence>
<dbReference type="SMART" id="SM00324">
    <property type="entry name" value="RhoGAP"/>
    <property type="match status" value="1"/>
</dbReference>
<dbReference type="PANTHER" id="PTHR45876">
    <property type="entry name" value="FI04035P"/>
    <property type="match status" value="1"/>
</dbReference>
<evidence type="ECO:0000313" key="11">
    <source>
        <dbReference type="EMBL" id="KAK5575650.1"/>
    </source>
</evidence>
<dbReference type="InterPro" id="IPR031160">
    <property type="entry name" value="F_BAR_dom"/>
</dbReference>
<evidence type="ECO:0000256" key="2">
    <source>
        <dbReference type="ARBA" id="ARBA00022468"/>
    </source>
</evidence>
<feature type="region of interest" description="Disordered" evidence="8">
    <location>
        <begin position="831"/>
        <end position="852"/>
    </location>
</feature>
<feature type="compositionally biased region" description="Low complexity" evidence="8">
    <location>
        <begin position="769"/>
        <end position="791"/>
    </location>
</feature>
<dbReference type="PROSITE" id="PS50238">
    <property type="entry name" value="RHOGAP"/>
    <property type="match status" value="1"/>
</dbReference>
<comment type="caution">
    <text evidence="11">The sequence shown here is derived from an EMBL/GenBank/DDBJ whole genome shotgun (WGS) entry which is preliminary data.</text>
</comment>
<dbReference type="FunFam" id="1.20.1270.60:FF:000060">
    <property type="entry name" value="Actin polymerization protein Bzz1"/>
    <property type="match status" value="1"/>
</dbReference>
<dbReference type="InterPro" id="IPR027267">
    <property type="entry name" value="AH/BAR_dom_sf"/>
</dbReference>
<dbReference type="Gene3D" id="1.10.555.10">
    <property type="entry name" value="Rho GTPase activation protein"/>
    <property type="match status" value="1"/>
</dbReference>
<dbReference type="PRINTS" id="PR01217">
    <property type="entry name" value="PRICHEXTENSN"/>
</dbReference>
<feature type="compositionally biased region" description="Low complexity" evidence="8">
    <location>
        <begin position="173"/>
        <end position="191"/>
    </location>
</feature>
<organism evidence="11 12">
    <name type="scientific">Dictyostelium firmibasis</name>
    <dbReference type="NCBI Taxonomy" id="79012"/>
    <lineage>
        <taxon>Eukaryota</taxon>
        <taxon>Amoebozoa</taxon>
        <taxon>Evosea</taxon>
        <taxon>Eumycetozoa</taxon>
        <taxon>Dictyostelia</taxon>
        <taxon>Dictyosteliales</taxon>
        <taxon>Dictyosteliaceae</taxon>
        <taxon>Dictyostelium</taxon>
    </lineage>
</organism>
<feature type="region of interest" description="Disordered" evidence="8">
    <location>
        <begin position="168"/>
        <end position="197"/>
    </location>
</feature>
<feature type="domain" description="Rho-GAP" evidence="9">
    <location>
        <begin position="380"/>
        <end position="566"/>
    </location>
</feature>
<dbReference type="SUPFAM" id="SSF103657">
    <property type="entry name" value="BAR/IMD domain-like"/>
    <property type="match status" value="1"/>
</dbReference>
<dbReference type="FunFam" id="1.10.555.10:FF:000105">
    <property type="entry name" value="Mental retardation GTPase activating protein homolog 2"/>
    <property type="match status" value="1"/>
</dbReference>
<dbReference type="GO" id="GO:0000331">
    <property type="term" value="C:contractile vacuole"/>
    <property type="evidence" value="ECO:0007669"/>
    <property type="project" value="UniProtKB-SubCell"/>
</dbReference>
<dbReference type="InterPro" id="IPR001060">
    <property type="entry name" value="FCH_dom"/>
</dbReference>
<dbReference type="GO" id="GO:0005096">
    <property type="term" value="F:GTPase activator activity"/>
    <property type="evidence" value="ECO:0007669"/>
    <property type="project" value="UniProtKB-KW"/>
</dbReference>
<evidence type="ECO:0000313" key="12">
    <source>
        <dbReference type="Proteomes" id="UP001344447"/>
    </source>
</evidence>
<evidence type="ECO:0000259" key="9">
    <source>
        <dbReference type="PROSITE" id="PS50238"/>
    </source>
</evidence>
<evidence type="ECO:0000259" key="10">
    <source>
        <dbReference type="PROSITE" id="PS51741"/>
    </source>
</evidence>
<dbReference type="InterPro" id="IPR000198">
    <property type="entry name" value="RhoGAP_dom"/>
</dbReference>
<dbReference type="GO" id="GO:0007165">
    <property type="term" value="P:signal transduction"/>
    <property type="evidence" value="ECO:0007669"/>
    <property type="project" value="InterPro"/>
</dbReference>
<feature type="compositionally biased region" description="Low complexity" evidence="8">
    <location>
        <begin position="705"/>
        <end position="741"/>
    </location>
</feature>
<dbReference type="AlphaFoldDB" id="A0AAN7TV34"/>
<feature type="region of interest" description="Disordered" evidence="8">
    <location>
        <begin position="595"/>
        <end position="621"/>
    </location>
</feature>
<evidence type="ECO:0000256" key="1">
    <source>
        <dbReference type="ARBA" id="ARBA00004496"/>
    </source>
</evidence>
<feature type="compositionally biased region" description="Low complexity" evidence="8">
    <location>
        <begin position="607"/>
        <end position="621"/>
    </location>
</feature>
<dbReference type="Gene3D" id="1.20.1270.60">
    <property type="entry name" value="Arfaptin homology (AH) domain/BAR domain"/>
    <property type="match status" value="1"/>
</dbReference>
<proteinExistence type="predicted"/>
<keyword evidence="12" id="KW-1185">Reference proteome</keyword>
<evidence type="ECO:0008006" key="13">
    <source>
        <dbReference type="Google" id="ProtNLM"/>
    </source>
</evidence>
<feature type="compositionally biased region" description="Low complexity" evidence="8">
    <location>
        <begin position="837"/>
        <end position="851"/>
    </location>
</feature>
<feature type="region of interest" description="Disordered" evidence="8">
    <location>
        <begin position="656"/>
        <end position="741"/>
    </location>
</feature>
<dbReference type="SUPFAM" id="SSF48350">
    <property type="entry name" value="GTPase activation domain, GAP"/>
    <property type="match status" value="1"/>
</dbReference>
<keyword evidence="4" id="KW-0926">Vacuole</keyword>
<evidence type="ECO:0000256" key="5">
    <source>
        <dbReference type="ARBA" id="ARBA00023054"/>
    </source>
</evidence>
<dbReference type="SMART" id="SM00055">
    <property type="entry name" value="FCH"/>
    <property type="match status" value="1"/>
</dbReference>
<feature type="region of interest" description="Disordered" evidence="8">
    <location>
        <begin position="769"/>
        <end position="800"/>
    </location>
</feature>
<dbReference type="GO" id="GO:0042330">
    <property type="term" value="P:taxis"/>
    <property type="evidence" value="ECO:0007669"/>
    <property type="project" value="UniProtKB-ARBA"/>
</dbReference>
<comment type="subcellular location">
    <subcellularLocation>
        <location evidence="6">Contractile vacuole</location>
    </subcellularLocation>
    <subcellularLocation>
        <location evidence="1">Cytoplasm</location>
    </subcellularLocation>
</comment>
<accession>A0AAN7TV34</accession>
<sequence>MSSSANSNPTNNKFKFSENLWDGFDLLVKRTDNDLIQSKNILNYFKKKAELEEQHSKKLEKLALKTLTTIDESTAINSISYNSSWKKIINSSMMESEQHTLLNTSILNKVIQPLQAMIKDMETKRKKILQEGIKLKQDMKEMVDELKKSQFKYDKAGKDLESSRMELREYRDQLQQQQQQQQNNNNSNGGQPSDSDINNISKIERRIQRCEQDFSYCDEEYREQIKATNDFQNLYNTEKLPKILNDFEHFIISHSHFSKSYFSSLVAVLIELPSSYQQNYEFVKKSVEMIDITNDLQEFIRKNIMKKQLAQPFQYEPYIEGKLTKKTISLTWNNKILSQFSRSSNNNNNSTNTSSGNLNPYIHGGSKKEEPILPTASFKVSLDELMNKQKDTHPTLEVPHVLQILANRIAELKGHVTEGIFRVPGIISTIKETRIRIDKGDFDLSKIDDVRTPAALFKQWLRDIPTALIPDSLYQQSIDTPTNAIAIIKTIPIINQRVLCYLINFLQIFTKFEFVAHSKMGTSNLAMVFAPCILRCTSLDANVMLNNVPNERLFVETLIKQIPPPLNKNEFLGLPISMSDAIKDSEDIEELNDLDQLSNNNDDDDSNGNGNTTTNTSNISIGSGTNISANYSNNSPNIDSPTTPSQFVVSTIETLPALNDDNNDSHSSSTGSPTSAPKPRPPRTQTLGWVRIKPAPKPSAEPIISLSSSTSQSQSSLSPLSPSPASSSPSPSPSPASSSLLTTVVPEKTTISPVATIPAATAPVTTTPVATTPVTTTKPTPVTTPETTIKPTTPPHGPTKSTIDLMRKLDQFTEETTPTTIITPTTTTEIIEKKTPTETSTSSPPVTSNISSDELLKKLDQFINF</sequence>
<dbReference type="CDD" id="cd07610">
    <property type="entry name" value="FCH_F-BAR"/>
    <property type="match status" value="1"/>
</dbReference>
<keyword evidence="3" id="KW-0963">Cytoplasm</keyword>
<dbReference type="EMBL" id="JAVFKY010000005">
    <property type="protein sequence ID" value="KAK5575650.1"/>
    <property type="molecule type" value="Genomic_DNA"/>
</dbReference>
<protein>
    <recommendedName>
        <fullName evidence="13">RhoGAP domain-containing protein</fullName>
    </recommendedName>
</protein>
<keyword evidence="5 7" id="KW-0175">Coiled coil</keyword>
<dbReference type="Pfam" id="PF00611">
    <property type="entry name" value="FCH"/>
    <property type="match status" value="1"/>
</dbReference>
<gene>
    <name evidence="11" type="ORF">RB653_006783</name>
</gene>
<evidence type="ECO:0000256" key="4">
    <source>
        <dbReference type="ARBA" id="ARBA00022554"/>
    </source>
</evidence>
<keyword evidence="2" id="KW-0343">GTPase activation</keyword>
<name>A0AAN7TV34_9MYCE</name>
<reference evidence="11 12" key="1">
    <citation type="submission" date="2023-11" db="EMBL/GenBank/DDBJ databases">
        <title>Dfirmibasis_genome.</title>
        <authorList>
            <person name="Edelbroek B."/>
            <person name="Kjellin J."/>
            <person name="Jerlstrom-Hultqvist J."/>
            <person name="Soderbom F."/>
        </authorList>
    </citation>
    <scope>NUCLEOTIDE SEQUENCE [LARGE SCALE GENOMIC DNA]</scope>
    <source>
        <strain evidence="11 12">TNS-C-14</strain>
    </source>
</reference>
<evidence type="ECO:0000256" key="8">
    <source>
        <dbReference type="SAM" id="MobiDB-lite"/>
    </source>
</evidence>
<feature type="domain" description="F-BAR" evidence="10">
    <location>
        <begin position="14"/>
        <end position="295"/>
    </location>
</feature>
<dbReference type="InterPro" id="IPR008936">
    <property type="entry name" value="Rho_GTPase_activation_prot"/>
</dbReference>
<evidence type="ECO:0000256" key="6">
    <source>
        <dbReference type="ARBA" id="ARBA00046298"/>
    </source>
</evidence>
<dbReference type="Pfam" id="PF00620">
    <property type="entry name" value="RhoGAP"/>
    <property type="match status" value="1"/>
</dbReference>